<keyword evidence="7" id="KW-0732">Signal</keyword>
<evidence type="ECO:0000256" key="7">
    <source>
        <dbReference type="SAM" id="SignalP"/>
    </source>
</evidence>
<keyword evidence="5 6" id="KW-0326">Glycosidase</keyword>
<evidence type="ECO:0000256" key="4">
    <source>
        <dbReference type="ARBA" id="ARBA00023277"/>
    </source>
</evidence>
<keyword evidence="2" id="KW-0858">Xylan degradation</keyword>
<evidence type="ECO:0000256" key="3">
    <source>
        <dbReference type="ARBA" id="ARBA00022801"/>
    </source>
</evidence>
<evidence type="ECO:0000256" key="6">
    <source>
        <dbReference type="RuleBase" id="RU361187"/>
    </source>
</evidence>
<proteinExistence type="inferred from homology"/>
<reference evidence="8 9" key="1">
    <citation type="submission" date="2021-11" db="EMBL/GenBank/DDBJ databases">
        <title>Genomic of Niabella pedocola.</title>
        <authorList>
            <person name="Wu T."/>
        </authorList>
    </citation>
    <scope>NUCLEOTIDE SEQUENCE [LARGE SCALE GENOMIC DNA]</scope>
    <source>
        <strain evidence="8 9">JCM 31011</strain>
    </source>
</reference>
<protein>
    <submittedName>
        <fullName evidence="8">Glycoside hydrolase family 43 protein</fullName>
    </submittedName>
</protein>
<gene>
    <name evidence="8" type="ORF">LQ567_05770</name>
</gene>
<comment type="similarity">
    <text evidence="1 6">Belongs to the glycosyl hydrolase 43 family.</text>
</comment>
<dbReference type="InterPro" id="IPR023296">
    <property type="entry name" value="Glyco_hydro_beta-prop_sf"/>
</dbReference>
<evidence type="ECO:0000256" key="2">
    <source>
        <dbReference type="ARBA" id="ARBA00022651"/>
    </source>
</evidence>
<dbReference type="EMBL" id="JAJNEC010000004">
    <property type="protein sequence ID" value="MCD2422262.1"/>
    <property type="molecule type" value="Genomic_DNA"/>
</dbReference>
<dbReference type="Proteomes" id="UP001199816">
    <property type="component" value="Unassembled WGS sequence"/>
</dbReference>
<feature type="chain" id="PRO_5045601220" evidence="7">
    <location>
        <begin position="20"/>
        <end position="315"/>
    </location>
</feature>
<dbReference type="SUPFAM" id="SSF75005">
    <property type="entry name" value="Arabinanase/levansucrase/invertase"/>
    <property type="match status" value="1"/>
</dbReference>
<name>A0ABS8PMD7_9BACT</name>
<evidence type="ECO:0000313" key="8">
    <source>
        <dbReference type="EMBL" id="MCD2422262.1"/>
    </source>
</evidence>
<feature type="signal peptide" evidence="7">
    <location>
        <begin position="1"/>
        <end position="19"/>
    </location>
</feature>
<sequence>MYSYFLSFLICLTVLRFDAAGQAPEAPNPLVADPTIFYHKGVYYLYGTNGHNADKGFTAYTSTDLRTWKAAGQVLTPGEAFGTRGFWAPQVFAYNGHFYMAYTANEHIAIAVADHPLGPFKQKEVKPLDAPVRMIDPFVFFDNGHIYLYHVRLQEGNRIFVAEMDATLQHIKEATARECVHAAEPWENTAAAKWGVTEGPTVFKKGKRYYMLYSANDFRNPDYAIGVATSTAPAGPWKKEDGNPIISKKNTGFNGSGHGDLFKDKKGNWQYVLHTHFSATRVGPRKTAIIQVVLPRNNNGTIAADPETFRFLNLQ</sequence>
<evidence type="ECO:0000256" key="1">
    <source>
        <dbReference type="ARBA" id="ARBA00009865"/>
    </source>
</evidence>
<comment type="caution">
    <text evidence="8">The sequence shown here is derived from an EMBL/GenBank/DDBJ whole genome shotgun (WGS) entry which is preliminary data.</text>
</comment>
<dbReference type="Gene3D" id="2.115.10.20">
    <property type="entry name" value="Glycosyl hydrolase domain, family 43"/>
    <property type="match status" value="1"/>
</dbReference>
<dbReference type="InterPro" id="IPR006710">
    <property type="entry name" value="Glyco_hydro_43"/>
</dbReference>
<keyword evidence="9" id="KW-1185">Reference proteome</keyword>
<organism evidence="8 9">
    <name type="scientific">Niabella pedocola</name>
    <dbReference type="NCBI Taxonomy" id="1752077"/>
    <lineage>
        <taxon>Bacteria</taxon>
        <taxon>Pseudomonadati</taxon>
        <taxon>Bacteroidota</taxon>
        <taxon>Chitinophagia</taxon>
        <taxon>Chitinophagales</taxon>
        <taxon>Chitinophagaceae</taxon>
        <taxon>Niabella</taxon>
    </lineage>
</organism>
<keyword evidence="2" id="KW-0624">Polysaccharide degradation</keyword>
<dbReference type="PANTHER" id="PTHR43772:SF2">
    <property type="entry name" value="PUTATIVE (AFU_ORTHOLOGUE AFUA_2G04480)-RELATED"/>
    <property type="match status" value="1"/>
</dbReference>
<keyword evidence="3 6" id="KW-0378">Hydrolase</keyword>
<accession>A0ABS8PMD7</accession>
<dbReference type="RefSeq" id="WP_231003165.1">
    <property type="nucleotide sequence ID" value="NZ_JAJNEC010000004.1"/>
</dbReference>
<evidence type="ECO:0000313" key="9">
    <source>
        <dbReference type="Proteomes" id="UP001199816"/>
    </source>
</evidence>
<evidence type="ECO:0000256" key="5">
    <source>
        <dbReference type="ARBA" id="ARBA00023295"/>
    </source>
</evidence>
<dbReference type="GO" id="GO:0016787">
    <property type="term" value="F:hydrolase activity"/>
    <property type="evidence" value="ECO:0007669"/>
    <property type="project" value="UniProtKB-KW"/>
</dbReference>
<dbReference type="CDD" id="cd08991">
    <property type="entry name" value="GH43_HoAraf43-like"/>
    <property type="match status" value="1"/>
</dbReference>
<dbReference type="InterPro" id="IPR052176">
    <property type="entry name" value="Glycosyl_Hydrlase_43_Enz"/>
</dbReference>
<keyword evidence="4" id="KW-0119">Carbohydrate metabolism</keyword>
<dbReference type="Pfam" id="PF04616">
    <property type="entry name" value="Glyco_hydro_43"/>
    <property type="match status" value="1"/>
</dbReference>
<dbReference type="PANTHER" id="PTHR43772">
    <property type="entry name" value="ENDO-1,4-BETA-XYLANASE"/>
    <property type="match status" value="1"/>
</dbReference>